<organism evidence="2 3">
    <name type="scientific">Dendrobium catenatum</name>
    <dbReference type="NCBI Taxonomy" id="906689"/>
    <lineage>
        <taxon>Eukaryota</taxon>
        <taxon>Viridiplantae</taxon>
        <taxon>Streptophyta</taxon>
        <taxon>Embryophyta</taxon>
        <taxon>Tracheophyta</taxon>
        <taxon>Spermatophyta</taxon>
        <taxon>Magnoliopsida</taxon>
        <taxon>Liliopsida</taxon>
        <taxon>Asparagales</taxon>
        <taxon>Orchidaceae</taxon>
        <taxon>Epidendroideae</taxon>
        <taxon>Malaxideae</taxon>
        <taxon>Dendrobiinae</taxon>
        <taxon>Dendrobium</taxon>
    </lineage>
</organism>
<reference evidence="2 3" key="2">
    <citation type="journal article" date="2017" name="Nature">
        <title>The Apostasia genome and the evolution of orchids.</title>
        <authorList>
            <person name="Zhang G.Q."/>
            <person name="Liu K.W."/>
            <person name="Li Z."/>
            <person name="Lohaus R."/>
            <person name="Hsiao Y.Y."/>
            <person name="Niu S.C."/>
            <person name="Wang J.Y."/>
            <person name="Lin Y.C."/>
            <person name="Xu Q."/>
            <person name="Chen L.J."/>
            <person name="Yoshida K."/>
            <person name="Fujiwara S."/>
            <person name="Wang Z.W."/>
            <person name="Zhang Y.Q."/>
            <person name="Mitsuda N."/>
            <person name="Wang M."/>
            <person name="Liu G.H."/>
            <person name="Pecoraro L."/>
            <person name="Huang H.X."/>
            <person name="Xiao X.J."/>
            <person name="Lin M."/>
            <person name="Wu X.Y."/>
            <person name="Wu W.L."/>
            <person name="Chen Y.Y."/>
            <person name="Chang S.B."/>
            <person name="Sakamoto S."/>
            <person name="Ohme-Takagi M."/>
            <person name="Yagi M."/>
            <person name="Zeng S.J."/>
            <person name="Shen C.Y."/>
            <person name="Yeh C.M."/>
            <person name="Luo Y.B."/>
            <person name="Tsai W.C."/>
            <person name="Van de Peer Y."/>
            <person name="Liu Z.J."/>
        </authorList>
    </citation>
    <scope>NUCLEOTIDE SEQUENCE [LARGE SCALE GENOMIC DNA]</scope>
    <source>
        <tissue evidence="2">The whole plant</tissue>
    </source>
</reference>
<sequence>MRKSFARLSCSDDTKKEHPLVVPHSGQPSQPPSEQHVDYQAEPPVAVEKAPSKSDSEQPLVVPHSGQPSQPPSEQHVDYQSEPPVAVEKAPSKSDSKHPFVVPHSGQPSQPPSEQHVDYQSESSVEEAVEESVEESEEEVLEFVGETSSEQDSQSSSFEEYYPGVFQVRMFNNEFSIPNVRFIGDGDAHHIVISFDNWRQRFMELTIDNEIIYEVDTSSQIIGYTKLNIEEMAVYFEWDLIVQPMKFKFRTRGFYFNGSSDEDNSEDGEVFNLIEIEVTE</sequence>
<feature type="region of interest" description="Disordered" evidence="1">
    <location>
        <begin position="1"/>
        <end position="156"/>
    </location>
</feature>
<keyword evidence="3" id="KW-1185">Reference proteome</keyword>
<evidence type="ECO:0000256" key="1">
    <source>
        <dbReference type="SAM" id="MobiDB-lite"/>
    </source>
</evidence>
<gene>
    <name evidence="2" type="ORF">MA16_Dca004602</name>
</gene>
<feature type="compositionally biased region" description="Acidic residues" evidence="1">
    <location>
        <begin position="124"/>
        <end position="141"/>
    </location>
</feature>
<protein>
    <submittedName>
        <fullName evidence="2">Uncharacterized protein</fullName>
    </submittedName>
</protein>
<proteinExistence type="predicted"/>
<accession>A0A2I0VNK4</accession>
<name>A0A2I0VNK4_9ASPA</name>
<evidence type="ECO:0000313" key="2">
    <source>
        <dbReference type="EMBL" id="PKU64987.1"/>
    </source>
</evidence>
<feature type="compositionally biased region" description="Low complexity" evidence="1">
    <location>
        <begin position="142"/>
        <end position="156"/>
    </location>
</feature>
<reference evidence="2 3" key="1">
    <citation type="journal article" date="2016" name="Sci. Rep.">
        <title>The Dendrobium catenatum Lindl. genome sequence provides insights into polysaccharide synthase, floral development and adaptive evolution.</title>
        <authorList>
            <person name="Zhang G.Q."/>
            <person name="Xu Q."/>
            <person name="Bian C."/>
            <person name="Tsai W.C."/>
            <person name="Yeh C.M."/>
            <person name="Liu K.W."/>
            <person name="Yoshida K."/>
            <person name="Zhang L.S."/>
            <person name="Chang S.B."/>
            <person name="Chen F."/>
            <person name="Shi Y."/>
            <person name="Su Y.Y."/>
            <person name="Zhang Y.Q."/>
            <person name="Chen L.J."/>
            <person name="Yin Y."/>
            <person name="Lin M."/>
            <person name="Huang H."/>
            <person name="Deng H."/>
            <person name="Wang Z.W."/>
            <person name="Zhu S.L."/>
            <person name="Zhao X."/>
            <person name="Deng C."/>
            <person name="Niu S.C."/>
            <person name="Huang J."/>
            <person name="Wang M."/>
            <person name="Liu G.H."/>
            <person name="Yang H.J."/>
            <person name="Xiao X.J."/>
            <person name="Hsiao Y.Y."/>
            <person name="Wu W.L."/>
            <person name="Chen Y.Y."/>
            <person name="Mitsuda N."/>
            <person name="Ohme-Takagi M."/>
            <person name="Luo Y.B."/>
            <person name="Van de Peer Y."/>
            <person name="Liu Z.J."/>
        </authorList>
    </citation>
    <scope>NUCLEOTIDE SEQUENCE [LARGE SCALE GENOMIC DNA]</scope>
    <source>
        <tissue evidence="2">The whole plant</tissue>
    </source>
</reference>
<dbReference type="EMBL" id="KZ503378">
    <property type="protein sequence ID" value="PKU64987.1"/>
    <property type="molecule type" value="Genomic_DNA"/>
</dbReference>
<feature type="compositionally biased region" description="Basic and acidic residues" evidence="1">
    <location>
        <begin position="10"/>
        <end position="19"/>
    </location>
</feature>
<dbReference type="AlphaFoldDB" id="A0A2I0VNK4"/>
<dbReference type="Proteomes" id="UP000233837">
    <property type="component" value="Unassembled WGS sequence"/>
</dbReference>
<evidence type="ECO:0000313" key="3">
    <source>
        <dbReference type="Proteomes" id="UP000233837"/>
    </source>
</evidence>